<keyword evidence="4 9" id="KW-1003">Cell membrane</keyword>
<keyword evidence="6 9" id="KW-0812">Transmembrane</keyword>
<comment type="subcellular location">
    <subcellularLocation>
        <location evidence="1 9">Cell inner membrane</location>
        <topology evidence="1 9">Single-pass membrane protein</topology>
    </subcellularLocation>
</comment>
<dbReference type="GO" id="GO:0005886">
    <property type="term" value="C:plasma membrane"/>
    <property type="evidence" value="ECO:0007669"/>
    <property type="project" value="UniProtKB-SubCell"/>
</dbReference>
<dbReference type="Gene3D" id="2.40.30.170">
    <property type="match status" value="1"/>
</dbReference>
<evidence type="ECO:0000256" key="10">
    <source>
        <dbReference type="SAM" id="Coils"/>
    </source>
</evidence>
<keyword evidence="5 9" id="KW-0997">Cell inner membrane</keyword>
<dbReference type="Gene3D" id="2.40.50.100">
    <property type="match status" value="1"/>
</dbReference>
<keyword evidence="8 9" id="KW-0472">Membrane</keyword>
<keyword evidence="10" id="KW-0175">Coiled coil</keyword>
<dbReference type="NCBIfam" id="TIGR01843">
    <property type="entry name" value="type_I_hlyD"/>
    <property type="match status" value="1"/>
</dbReference>
<dbReference type="EMBL" id="JBGBZA010000002">
    <property type="protein sequence ID" value="MEY9315609.1"/>
    <property type="molecule type" value="Genomic_DNA"/>
</dbReference>
<reference evidence="13" key="1">
    <citation type="submission" date="2021-02" db="EMBL/GenBank/DDBJ databases">
        <title>Genomic Encyclopedia of Type Strains, Phase IV (KMG-V): Genome sequencing to study the core and pangenomes of soil and plant-associated prokaryotes.</title>
        <authorList>
            <person name="Whitman W."/>
        </authorList>
    </citation>
    <scope>NUCLEOTIDE SEQUENCE</scope>
    <source>
        <strain evidence="13">USDA 406</strain>
    </source>
</reference>
<sequence>MSPNQASLATVRQFQSETDAIREAPEPMLARATLFVLSALLVSIVAIMCLTRLDRVITSVRGKIVPVDQINVLQALDPSIIKTIDVREGEQVDTGQLLATLDSTFTAADVTQYKLQIASLDAQVARDEAELSGKPLSYGNAKDPDAARYNALQKALYDQRVAQYSAQVTSYDSKISQTEATISKAKKDDERYGQRAEIAGKIEDMRSTLAESGSGSKLNLYLSQDTRLELLRQIDNTHNTLLEAQHQLDSLRADRKAFIEQWNAQLSQDLVTTRNNLDTARAAYDKAIKHQDLVRWTAAEPSVVLTLAKLSVGSVLKPGDPFITLMPLKTRLEAEIQVLSRDVGFIRPNDPCTLKVDAFNAAEHGTAAGKIRWISEGAFTTDDDGKPVDAYYKARCSVDQSNFTNVPNNFRLIPGMTLQGDVNVGTRSVAMYLLSDMLRGMTEAMREP</sequence>
<name>A0A1E3EVT2_BRAEL</name>
<feature type="domain" description="AprE-like long alpha-helical hairpin" evidence="11">
    <location>
        <begin position="107"/>
        <end position="286"/>
    </location>
</feature>
<feature type="domain" description="AprE-like beta-barrel" evidence="12">
    <location>
        <begin position="333"/>
        <end position="423"/>
    </location>
</feature>
<dbReference type="EMBL" id="JAFICZ010000001">
    <property type="protein sequence ID" value="MBP1298795.1"/>
    <property type="molecule type" value="Genomic_DNA"/>
</dbReference>
<evidence type="ECO:0000256" key="8">
    <source>
        <dbReference type="ARBA" id="ARBA00023136"/>
    </source>
</evidence>
<evidence type="ECO:0000313" key="15">
    <source>
        <dbReference type="Proteomes" id="UP000673383"/>
    </source>
</evidence>
<dbReference type="Pfam" id="PF25994">
    <property type="entry name" value="HH_AprE"/>
    <property type="match status" value="1"/>
</dbReference>
<dbReference type="InterPro" id="IPR050739">
    <property type="entry name" value="MFP"/>
</dbReference>
<evidence type="ECO:0000256" key="2">
    <source>
        <dbReference type="ARBA" id="ARBA00009477"/>
    </source>
</evidence>
<reference evidence="14 16" key="2">
    <citation type="submission" date="2024-07" db="EMBL/GenBank/DDBJ databases">
        <title>Genomic Encyclopedia of Type Strains, Phase V (KMG-V): Genome sequencing to study the core and pangenomes of soil and plant-associated prokaryotes.</title>
        <authorList>
            <person name="Whitman W."/>
        </authorList>
    </citation>
    <scope>NUCLEOTIDE SEQUENCE [LARGE SCALE GENOMIC DNA]</scope>
    <source>
        <strain evidence="14 16">USDA 415</strain>
    </source>
</reference>
<dbReference type="OrthoDB" id="9810980at2"/>
<dbReference type="STRING" id="29448.QU41_25450"/>
<dbReference type="Pfam" id="PF26002">
    <property type="entry name" value="Beta-barrel_AprE"/>
    <property type="match status" value="1"/>
</dbReference>
<evidence type="ECO:0000256" key="3">
    <source>
        <dbReference type="ARBA" id="ARBA00022448"/>
    </source>
</evidence>
<evidence type="ECO:0000256" key="4">
    <source>
        <dbReference type="ARBA" id="ARBA00022475"/>
    </source>
</evidence>
<feature type="transmembrane region" description="Helical" evidence="9">
    <location>
        <begin position="32"/>
        <end position="53"/>
    </location>
</feature>
<evidence type="ECO:0000313" key="16">
    <source>
        <dbReference type="Proteomes" id="UP001565471"/>
    </source>
</evidence>
<comment type="similarity">
    <text evidence="2 9">Belongs to the membrane fusion protein (MFP) (TC 8.A.1) family.</text>
</comment>
<feature type="coiled-coil region" evidence="10">
    <location>
        <begin position="234"/>
        <end position="283"/>
    </location>
</feature>
<dbReference type="SUPFAM" id="SSF111369">
    <property type="entry name" value="HlyD-like secretion proteins"/>
    <property type="match status" value="1"/>
</dbReference>
<keyword evidence="7 9" id="KW-1133">Transmembrane helix</keyword>
<dbReference type="eggNOG" id="COG0845">
    <property type="taxonomic scope" value="Bacteria"/>
</dbReference>
<evidence type="ECO:0000313" key="14">
    <source>
        <dbReference type="EMBL" id="MEY9315609.1"/>
    </source>
</evidence>
<dbReference type="Proteomes" id="UP001565471">
    <property type="component" value="Unassembled WGS sequence"/>
</dbReference>
<dbReference type="InterPro" id="IPR010129">
    <property type="entry name" value="T1SS_HlyD"/>
</dbReference>
<evidence type="ECO:0000259" key="11">
    <source>
        <dbReference type="Pfam" id="PF25994"/>
    </source>
</evidence>
<protein>
    <recommendedName>
        <fullName evidence="9">Membrane fusion protein (MFP) family protein</fullName>
    </recommendedName>
</protein>
<dbReference type="PANTHER" id="PTHR30386:SF26">
    <property type="entry name" value="TRANSPORT PROTEIN COMB"/>
    <property type="match status" value="1"/>
</dbReference>
<evidence type="ECO:0000256" key="5">
    <source>
        <dbReference type="ARBA" id="ARBA00022519"/>
    </source>
</evidence>
<evidence type="ECO:0000256" key="6">
    <source>
        <dbReference type="ARBA" id="ARBA00022692"/>
    </source>
</evidence>
<dbReference type="RefSeq" id="WP_026192529.1">
    <property type="nucleotide sequence ID" value="NZ_BJNL01000021.1"/>
</dbReference>
<organism evidence="13 15">
    <name type="scientific">Bradyrhizobium elkanii</name>
    <dbReference type="NCBI Taxonomy" id="29448"/>
    <lineage>
        <taxon>Bacteria</taxon>
        <taxon>Pseudomonadati</taxon>
        <taxon>Pseudomonadota</taxon>
        <taxon>Alphaproteobacteria</taxon>
        <taxon>Hyphomicrobiales</taxon>
        <taxon>Nitrobacteraceae</taxon>
        <taxon>Bradyrhizobium</taxon>
    </lineage>
</organism>
<evidence type="ECO:0000256" key="7">
    <source>
        <dbReference type="ARBA" id="ARBA00022989"/>
    </source>
</evidence>
<dbReference type="InterPro" id="IPR058982">
    <property type="entry name" value="Beta-barrel_AprE"/>
</dbReference>
<gene>
    <name evidence="14" type="ORF">ABIF29_002408</name>
    <name evidence="13" type="ORF">JOH49_008548</name>
</gene>
<evidence type="ECO:0000256" key="9">
    <source>
        <dbReference type="RuleBase" id="RU365093"/>
    </source>
</evidence>
<dbReference type="GeneID" id="92955981"/>
<comment type="caution">
    <text evidence="13">The sequence shown here is derived from an EMBL/GenBank/DDBJ whole genome shotgun (WGS) entry which is preliminary data.</text>
</comment>
<proteinExistence type="inferred from homology"/>
<keyword evidence="3 9" id="KW-0813">Transport</keyword>
<evidence type="ECO:0000313" key="13">
    <source>
        <dbReference type="EMBL" id="MBP1298795.1"/>
    </source>
</evidence>
<evidence type="ECO:0000259" key="12">
    <source>
        <dbReference type="Pfam" id="PF26002"/>
    </source>
</evidence>
<dbReference type="AlphaFoldDB" id="A0A1E3EVT2"/>
<dbReference type="GO" id="GO:0015031">
    <property type="term" value="P:protein transport"/>
    <property type="evidence" value="ECO:0007669"/>
    <property type="project" value="InterPro"/>
</dbReference>
<evidence type="ECO:0000256" key="1">
    <source>
        <dbReference type="ARBA" id="ARBA00004377"/>
    </source>
</evidence>
<dbReference type="InterPro" id="IPR058781">
    <property type="entry name" value="HH_AprE-like"/>
</dbReference>
<dbReference type="PANTHER" id="PTHR30386">
    <property type="entry name" value="MEMBRANE FUSION SUBUNIT OF EMRAB-TOLC MULTIDRUG EFFLUX PUMP"/>
    <property type="match status" value="1"/>
</dbReference>
<dbReference type="Proteomes" id="UP000673383">
    <property type="component" value="Unassembled WGS sequence"/>
</dbReference>
<accession>A0A1E3EVT2</accession>
<dbReference type="Gene3D" id="1.10.287.470">
    <property type="entry name" value="Helix hairpin bin"/>
    <property type="match status" value="1"/>
</dbReference>
<keyword evidence="16" id="KW-1185">Reference proteome</keyword>
<dbReference type="PRINTS" id="PR01490">
    <property type="entry name" value="RTXTOXIND"/>
</dbReference>